<evidence type="ECO:0000313" key="1">
    <source>
        <dbReference type="EMBL" id="SFT58940.1"/>
    </source>
</evidence>
<gene>
    <name evidence="1" type="ORF">SAMN05444141_102146</name>
</gene>
<dbReference type="RefSeq" id="WP_008547930.1">
    <property type="nucleotide sequence ID" value="NZ_FPBD01000002.1"/>
</dbReference>
<sequence length="145" mass="16168">MSVKLRGHHLLCVLTFIGHGYSPAFSKNYKAVVKRLNAGEPVELVDGPDEICATLIREETEPHCFNCSVVERDKAAVKLASQILGSELHVGDELVLNSRLVGKMREAYAEGNFRKACENCEWVQFCAEIASSGYEKVLLRNPKHH</sequence>
<dbReference type="InterPro" id="IPR009702">
    <property type="entry name" value="DUF1284"/>
</dbReference>
<keyword evidence="2" id="KW-1185">Reference proteome</keyword>
<dbReference type="Pfam" id="PF06935">
    <property type="entry name" value="DUF1284"/>
    <property type="match status" value="1"/>
</dbReference>
<name>A0A1I6Z894_9HYPH</name>
<evidence type="ECO:0000313" key="2">
    <source>
        <dbReference type="Proteomes" id="UP000183371"/>
    </source>
</evidence>
<protein>
    <recommendedName>
        <fullName evidence="3">DUF1284 domain-containing protein</fullName>
    </recommendedName>
</protein>
<reference evidence="2" key="1">
    <citation type="submission" date="2016-10" db="EMBL/GenBank/DDBJ databases">
        <authorList>
            <person name="Varghese N."/>
            <person name="Submissions S."/>
        </authorList>
    </citation>
    <scope>NUCLEOTIDE SEQUENCE [LARGE SCALE GENOMIC DNA]</scope>
    <source>
        <strain evidence="2">DSM 17465</strain>
    </source>
</reference>
<evidence type="ECO:0008006" key="3">
    <source>
        <dbReference type="Google" id="ProtNLM"/>
    </source>
</evidence>
<dbReference type="Proteomes" id="UP000183371">
    <property type="component" value="Unassembled WGS sequence"/>
</dbReference>
<dbReference type="EMBL" id="FPBD01000002">
    <property type="protein sequence ID" value="SFT58940.1"/>
    <property type="molecule type" value="Genomic_DNA"/>
</dbReference>
<accession>A0A1I6Z894</accession>
<proteinExistence type="predicted"/>
<dbReference type="AlphaFoldDB" id="A0A1I6Z894"/>
<organism evidence="1 2">
    <name type="scientific">Pseudovibrio denitrificans</name>
    <dbReference type="NCBI Taxonomy" id="258256"/>
    <lineage>
        <taxon>Bacteria</taxon>
        <taxon>Pseudomonadati</taxon>
        <taxon>Pseudomonadota</taxon>
        <taxon>Alphaproteobacteria</taxon>
        <taxon>Hyphomicrobiales</taxon>
        <taxon>Stappiaceae</taxon>
        <taxon>Pseudovibrio</taxon>
    </lineage>
</organism>